<dbReference type="GO" id="GO:0044718">
    <property type="term" value="P:siderophore transmembrane transport"/>
    <property type="evidence" value="ECO:0007669"/>
    <property type="project" value="TreeGrafter"/>
</dbReference>
<dbReference type="GO" id="GO:0015344">
    <property type="term" value="F:siderophore uptake transmembrane transporter activity"/>
    <property type="evidence" value="ECO:0007669"/>
    <property type="project" value="TreeGrafter"/>
</dbReference>
<dbReference type="InterPro" id="IPR036942">
    <property type="entry name" value="Beta-barrel_TonB_sf"/>
</dbReference>
<gene>
    <name evidence="9" type="ORF">ENS31_00970</name>
</gene>
<keyword evidence="4" id="KW-0812">Transmembrane</keyword>
<dbReference type="InterPro" id="IPR012910">
    <property type="entry name" value="Plug_dom"/>
</dbReference>
<dbReference type="Pfam" id="PF14121">
    <property type="entry name" value="Porin_10"/>
    <property type="match status" value="1"/>
</dbReference>
<organism evidence="9">
    <name type="scientific">Ignavibacterium album</name>
    <dbReference type="NCBI Taxonomy" id="591197"/>
    <lineage>
        <taxon>Bacteria</taxon>
        <taxon>Pseudomonadati</taxon>
        <taxon>Ignavibacteriota</taxon>
        <taxon>Ignavibacteria</taxon>
        <taxon>Ignavibacteriales</taxon>
        <taxon>Ignavibacteriaceae</taxon>
        <taxon>Ignavibacterium</taxon>
    </lineage>
</organism>
<dbReference type="PANTHER" id="PTHR30069:SF29">
    <property type="entry name" value="HEMOGLOBIN AND HEMOGLOBIN-HAPTOGLOBIN-BINDING PROTEIN 1-RELATED"/>
    <property type="match status" value="1"/>
</dbReference>
<dbReference type="Gene3D" id="2.170.130.10">
    <property type="entry name" value="TonB-dependent receptor, plug domain"/>
    <property type="match status" value="1"/>
</dbReference>
<dbReference type="PANTHER" id="PTHR30069">
    <property type="entry name" value="TONB-DEPENDENT OUTER MEMBRANE RECEPTOR"/>
    <property type="match status" value="1"/>
</dbReference>
<evidence type="ECO:0000256" key="5">
    <source>
        <dbReference type="ARBA" id="ARBA00022729"/>
    </source>
</evidence>
<name>A0A7V2ZHM8_9BACT</name>
<dbReference type="EMBL" id="DSUJ01000002">
    <property type="protein sequence ID" value="HFI90081.1"/>
    <property type="molecule type" value="Genomic_DNA"/>
</dbReference>
<keyword evidence="2" id="KW-0813">Transport</keyword>
<dbReference type="InterPro" id="IPR039426">
    <property type="entry name" value="TonB-dep_rcpt-like"/>
</dbReference>
<sequence>MKLILISVLISVNSFGQITDTLKSNQLNDTTSIVDTSRMILKDSTRVLSFNQIDNNSSFISRERIIKTNYRFAGDLLNEFPLSFQRDYGFVGYPNEVMLFGTGSVNLMSDGISLNDRLSNSFNLNLIQTEDIDSIEIVPLPRGFLYGSYMYPVTVNFITKDFIPAKPYSRIRYIQGPDREASVDANFHALVSKKFLFSFDISNRIKDSTFRNTEFSLWQIKSRLKYFLSDEVNLIASYNYNDYKIGFNGGVNIDEIIASNGDVNSILYNDFLAPVYYPNGEMKTLQHFPKLSVLTNFFNWLKSDLNLYYRFTKDEVRRDFNSSWDEKLFGMNLTNKIIFKYADINLNIDYEKQKSNINSSRFYSPIPLLSSLSAFNRRIYSVGVMITSKLLQNRMNISVFYKYSNLAEDSEIRYSSDSLQVIHDYYSSSKDHSNAGTGIDLKYKINEQFDFYVGSSTMSKYSDYKNYSYLLFQSGLNFKNDYISANIGYFINEYNNSSTYYPLAFAIVSSGNIKGWSLSLKTKYKFVLIESQNTFYYSNSESELSNLPDFITRTGIYFNDYLFDNNLDLRAGILFTYTGKQRYKIYPMPVVDVPSASKIDFTVAGEIQKSAIVYFIWENLLDKKYYLTPFYPMPFRNIRFGIAWEFLN</sequence>
<evidence type="ECO:0000313" key="9">
    <source>
        <dbReference type="EMBL" id="HFI90081.1"/>
    </source>
</evidence>
<comment type="subcellular location">
    <subcellularLocation>
        <location evidence="1">Cell outer membrane</location>
        <topology evidence="1">Multi-pass membrane protein</topology>
    </subcellularLocation>
</comment>
<evidence type="ECO:0000256" key="4">
    <source>
        <dbReference type="ARBA" id="ARBA00022692"/>
    </source>
</evidence>
<evidence type="ECO:0000256" key="7">
    <source>
        <dbReference type="ARBA" id="ARBA00023237"/>
    </source>
</evidence>
<keyword evidence="3" id="KW-1134">Transmembrane beta strand</keyword>
<dbReference type="InterPro" id="IPR025631">
    <property type="entry name" value="Porin_10"/>
</dbReference>
<dbReference type="Pfam" id="PF07715">
    <property type="entry name" value="Plug"/>
    <property type="match status" value="1"/>
</dbReference>
<evidence type="ECO:0000259" key="8">
    <source>
        <dbReference type="Pfam" id="PF07715"/>
    </source>
</evidence>
<keyword evidence="7" id="KW-0998">Cell outer membrane</keyword>
<keyword evidence="6" id="KW-0472">Membrane</keyword>
<evidence type="ECO:0000256" key="6">
    <source>
        <dbReference type="ARBA" id="ARBA00023136"/>
    </source>
</evidence>
<evidence type="ECO:0000256" key="1">
    <source>
        <dbReference type="ARBA" id="ARBA00004571"/>
    </source>
</evidence>
<dbReference type="SUPFAM" id="SSF56935">
    <property type="entry name" value="Porins"/>
    <property type="match status" value="1"/>
</dbReference>
<reference evidence="9" key="1">
    <citation type="journal article" date="2020" name="mSystems">
        <title>Genome- and Community-Level Interaction Insights into Carbon Utilization and Element Cycling Functions of Hydrothermarchaeota in Hydrothermal Sediment.</title>
        <authorList>
            <person name="Zhou Z."/>
            <person name="Liu Y."/>
            <person name="Xu W."/>
            <person name="Pan J."/>
            <person name="Luo Z.H."/>
            <person name="Li M."/>
        </authorList>
    </citation>
    <scope>NUCLEOTIDE SEQUENCE [LARGE SCALE GENOMIC DNA]</scope>
    <source>
        <strain evidence="9">SpSt-479</strain>
    </source>
</reference>
<dbReference type="InterPro" id="IPR037066">
    <property type="entry name" value="Plug_dom_sf"/>
</dbReference>
<evidence type="ECO:0000256" key="3">
    <source>
        <dbReference type="ARBA" id="ARBA00022452"/>
    </source>
</evidence>
<dbReference type="Gene3D" id="2.40.170.20">
    <property type="entry name" value="TonB-dependent receptor, beta-barrel domain"/>
    <property type="match status" value="1"/>
</dbReference>
<comment type="caution">
    <text evidence="9">The sequence shown here is derived from an EMBL/GenBank/DDBJ whole genome shotgun (WGS) entry which is preliminary data.</text>
</comment>
<keyword evidence="5" id="KW-0732">Signal</keyword>
<protein>
    <recommendedName>
        <fullName evidence="8">TonB-dependent receptor plug domain-containing protein</fullName>
    </recommendedName>
</protein>
<dbReference type="AlphaFoldDB" id="A0A7V2ZHM8"/>
<dbReference type="GO" id="GO:0009279">
    <property type="term" value="C:cell outer membrane"/>
    <property type="evidence" value="ECO:0007669"/>
    <property type="project" value="UniProtKB-SubCell"/>
</dbReference>
<accession>A0A7V2ZHM8</accession>
<feature type="domain" description="TonB-dependent receptor plug" evidence="8">
    <location>
        <begin position="56"/>
        <end position="148"/>
    </location>
</feature>
<evidence type="ECO:0000256" key="2">
    <source>
        <dbReference type="ARBA" id="ARBA00022448"/>
    </source>
</evidence>
<proteinExistence type="predicted"/>